<dbReference type="InterPro" id="IPR053937">
    <property type="entry name" value="GOST_TM"/>
</dbReference>
<evidence type="ECO:0000256" key="5">
    <source>
        <dbReference type="ARBA" id="ARBA00023136"/>
    </source>
</evidence>
<dbReference type="PANTHER" id="PTHR21229">
    <property type="entry name" value="LUNG SEVEN TRANSMEMBRANE RECEPTOR"/>
    <property type="match status" value="1"/>
</dbReference>
<evidence type="ECO:0000256" key="6">
    <source>
        <dbReference type="SAM" id="MobiDB-lite"/>
    </source>
</evidence>
<feature type="chain" id="PRO_5045396642" description="Protein GPR107" evidence="8">
    <location>
        <begin position="23"/>
        <end position="488"/>
    </location>
</feature>
<feature type="transmembrane region" description="Helical" evidence="7">
    <location>
        <begin position="311"/>
        <end position="328"/>
    </location>
</feature>
<evidence type="ECO:0000259" key="9">
    <source>
        <dbReference type="Pfam" id="PF06814"/>
    </source>
</evidence>
<dbReference type="InterPro" id="IPR009637">
    <property type="entry name" value="GPR107/GPR108-like"/>
</dbReference>
<protein>
    <recommendedName>
        <fullName evidence="13">Protein GPR107</fullName>
    </recommendedName>
</protein>
<feature type="domain" description="GOST seven transmembrane" evidence="9">
    <location>
        <begin position="164"/>
        <end position="409"/>
    </location>
</feature>
<feature type="transmembrane region" description="Helical" evidence="7">
    <location>
        <begin position="354"/>
        <end position="376"/>
    </location>
</feature>
<feature type="transmembrane region" description="Helical" evidence="7">
    <location>
        <begin position="382"/>
        <end position="401"/>
    </location>
</feature>
<feature type="transmembrane region" description="Helical" evidence="7">
    <location>
        <begin position="168"/>
        <end position="186"/>
    </location>
</feature>
<evidence type="ECO:0000313" key="12">
    <source>
        <dbReference type="Proteomes" id="UP001150062"/>
    </source>
</evidence>
<keyword evidence="3 8" id="KW-0732">Signal</keyword>
<sequence length="488" mass="57185">MKQKIQITFFVLFLIILTQGACRKQELQIENDERSSFLVETFGFLKGGYFEMKVNELTVSPESKTKENELTDQLFLLESQGEINLDTDIFDCLVKEEKDQPGLHIVRNTASNWKKGFTYRQKITKEGQYFLYYSQCDSKSTQTNFDIRVTMKNLDTYLSAGEIPLPKLYSFFFLMYFCLLLTWIIVMKRKGKGTKKVLKIHYVMAVLLISKTLSIMCKSIEYHYLSTRGDPKGANIPYYIFHLFKGILLFMVILLLGTGWSFMKNTLNEKHKNLIMIIIPLQILANIGIVVTDEMMRGAKGWVQWWDLLKFFDLVCMLCILYPIAWTIKNLRTAASVDGKVAKNLERLKVFKEFYMVTFVYIYLTRLIIVLFQGVLPFKLTWIADLFSETATILLYLYVGYRFRPAQENIYLKLVDENESDEDIEVIPLENFELEFDTIKRVVRYEETQSSDDFFDDDPDNNENDNEQKDDEDDDSDDNNINKNENNN</sequence>
<evidence type="ECO:0000313" key="11">
    <source>
        <dbReference type="EMBL" id="KAJ6251427.1"/>
    </source>
</evidence>
<feature type="domain" description="CAND6/7 N-terminal" evidence="10">
    <location>
        <begin position="26"/>
        <end position="151"/>
    </location>
</feature>
<evidence type="ECO:0000256" key="8">
    <source>
        <dbReference type="SAM" id="SignalP"/>
    </source>
</evidence>
<organism evidence="11 12">
    <name type="scientific">Anaeramoeba flamelloides</name>
    <dbReference type="NCBI Taxonomy" id="1746091"/>
    <lineage>
        <taxon>Eukaryota</taxon>
        <taxon>Metamonada</taxon>
        <taxon>Anaeramoebidae</taxon>
        <taxon>Anaeramoeba</taxon>
    </lineage>
</organism>
<proteinExistence type="predicted"/>
<dbReference type="InterPro" id="IPR054103">
    <property type="entry name" value="CAND6-7_N"/>
</dbReference>
<feature type="transmembrane region" description="Helical" evidence="7">
    <location>
        <begin position="274"/>
        <end position="291"/>
    </location>
</feature>
<dbReference type="Pfam" id="PF21904">
    <property type="entry name" value="CAND6-7_N"/>
    <property type="match status" value="1"/>
</dbReference>
<evidence type="ECO:0000256" key="7">
    <source>
        <dbReference type="SAM" id="Phobius"/>
    </source>
</evidence>
<comment type="subcellular location">
    <subcellularLocation>
        <location evidence="1">Membrane</location>
        <topology evidence="1">Multi-pass membrane protein</topology>
    </subcellularLocation>
</comment>
<keyword evidence="2 7" id="KW-0812">Transmembrane</keyword>
<accession>A0ABQ8Z3V9</accession>
<gene>
    <name evidence="11" type="ORF">M0813_15084</name>
</gene>
<keyword evidence="5 7" id="KW-0472">Membrane</keyword>
<dbReference type="Proteomes" id="UP001150062">
    <property type="component" value="Unassembled WGS sequence"/>
</dbReference>
<evidence type="ECO:0000256" key="1">
    <source>
        <dbReference type="ARBA" id="ARBA00004141"/>
    </source>
</evidence>
<comment type="caution">
    <text evidence="11">The sequence shown here is derived from an EMBL/GenBank/DDBJ whole genome shotgun (WGS) entry which is preliminary data.</text>
</comment>
<evidence type="ECO:0000256" key="3">
    <source>
        <dbReference type="ARBA" id="ARBA00022729"/>
    </source>
</evidence>
<feature type="compositionally biased region" description="Low complexity" evidence="6">
    <location>
        <begin position="479"/>
        <end position="488"/>
    </location>
</feature>
<dbReference type="PANTHER" id="PTHR21229:SF2">
    <property type="entry name" value="RE59932P"/>
    <property type="match status" value="1"/>
</dbReference>
<evidence type="ECO:0008006" key="13">
    <source>
        <dbReference type="Google" id="ProtNLM"/>
    </source>
</evidence>
<keyword evidence="4 7" id="KW-1133">Transmembrane helix</keyword>
<feature type="region of interest" description="Disordered" evidence="6">
    <location>
        <begin position="450"/>
        <end position="488"/>
    </location>
</feature>
<feature type="signal peptide" evidence="8">
    <location>
        <begin position="1"/>
        <end position="22"/>
    </location>
</feature>
<reference evidence="11" key="1">
    <citation type="submission" date="2022-08" db="EMBL/GenBank/DDBJ databases">
        <title>Novel sulfate-reducing endosymbionts in the free-living metamonad Anaeramoeba.</title>
        <authorList>
            <person name="Jerlstrom-Hultqvist J."/>
            <person name="Cepicka I."/>
            <person name="Gallot-Lavallee L."/>
            <person name="Salas-Leiva D."/>
            <person name="Curtis B.A."/>
            <person name="Zahonova K."/>
            <person name="Pipaliya S."/>
            <person name="Dacks J."/>
            <person name="Roger A.J."/>
        </authorList>
    </citation>
    <scope>NUCLEOTIDE SEQUENCE</scope>
    <source>
        <strain evidence="11">Schooner1</strain>
    </source>
</reference>
<dbReference type="EMBL" id="JAOAOG010000060">
    <property type="protein sequence ID" value="KAJ6251427.1"/>
    <property type="molecule type" value="Genomic_DNA"/>
</dbReference>
<evidence type="ECO:0000259" key="10">
    <source>
        <dbReference type="Pfam" id="PF21904"/>
    </source>
</evidence>
<feature type="transmembrane region" description="Helical" evidence="7">
    <location>
        <begin position="198"/>
        <end position="216"/>
    </location>
</feature>
<evidence type="ECO:0000256" key="2">
    <source>
        <dbReference type="ARBA" id="ARBA00022692"/>
    </source>
</evidence>
<keyword evidence="12" id="KW-1185">Reference proteome</keyword>
<feature type="transmembrane region" description="Helical" evidence="7">
    <location>
        <begin position="236"/>
        <end position="262"/>
    </location>
</feature>
<feature type="compositionally biased region" description="Acidic residues" evidence="6">
    <location>
        <begin position="450"/>
        <end position="478"/>
    </location>
</feature>
<evidence type="ECO:0000256" key="4">
    <source>
        <dbReference type="ARBA" id="ARBA00022989"/>
    </source>
</evidence>
<dbReference type="Pfam" id="PF06814">
    <property type="entry name" value="GOST_TM"/>
    <property type="match status" value="1"/>
</dbReference>
<name>A0ABQ8Z3V9_9EUKA</name>